<feature type="domain" description="ABC transmembrane type-1" evidence="10">
    <location>
        <begin position="396"/>
        <end position="685"/>
    </location>
</feature>
<dbReference type="PANTHER" id="PTHR24221">
    <property type="entry name" value="ATP-BINDING CASSETTE SUB-FAMILY B"/>
    <property type="match status" value="1"/>
</dbReference>
<proteinExistence type="predicted"/>
<dbReference type="Pfam" id="PF00664">
    <property type="entry name" value="ABC_membrane"/>
    <property type="match status" value="1"/>
</dbReference>
<dbReference type="GO" id="GO:0140359">
    <property type="term" value="F:ABC-type transporter activity"/>
    <property type="evidence" value="ECO:0007669"/>
    <property type="project" value="InterPro"/>
</dbReference>
<dbReference type="PROSITE" id="PS50893">
    <property type="entry name" value="ABC_TRANSPORTER_2"/>
    <property type="match status" value="2"/>
</dbReference>
<evidence type="ECO:0000256" key="3">
    <source>
        <dbReference type="ARBA" id="ARBA00022741"/>
    </source>
</evidence>
<dbReference type="GO" id="GO:0005524">
    <property type="term" value="F:ATP binding"/>
    <property type="evidence" value="ECO:0007669"/>
    <property type="project" value="UniProtKB-KW"/>
</dbReference>
<name>A0A9P7NID7_9HYPO</name>
<feature type="transmembrane region" description="Helical" evidence="8">
    <location>
        <begin position="625"/>
        <end position="643"/>
    </location>
</feature>
<feature type="compositionally biased region" description="Polar residues" evidence="7">
    <location>
        <begin position="222"/>
        <end position="232"/>
    </location>
</feature>
<evidence type="ECO:0000313" key="12">
    <source>
        <dbReference type="Proteomes" id="UP000748025"/>
    </source>
</evidence>
<feature type="transmembrane region" description="Helical" evidence="8">
    <location>
        <begin position="436"/>
        <end position="458"/>
    </location>
</feature>
<comment type="subcellular location">
    <subcellularLocation>
        <location evidence="1">Membrane</location>
        <topology evidence="1">Multi-pass membrane protein</topology>
    </subcellularLocation>
</comment>
<dbReference type="InterPro" id="IPR003439">
    <property type="entry name" value="ABC_transporter-like_ATP-bd"/>
</dbReference>
<evidence type="ECO:0000256" key="5">
    <source>
        <dbReference type="ARBA" id="ARBA00022989"/>
    </source>
</evidence>
<evidence type="ECO:0008006" key="13">
    <source>
        <dbReference type="Google" id="ProtNLM"/>
    </source>
</evidence>
<evidence type="ECO:0000256" key="6">
    <source>
        <dbReference type="ARBA" id="ARBA00023136"/>
    </source>
</evidence>
<dbReference type="AlphaFoldDB" id="A0A9P7NID7"/>
<evidence type="ECO:0000256" key="1">
    <source>
        <dbReference type="ARBA" id="ARBA00004141"/>
    </source>
</evidence>
<keyword evidence="6 8" id="KW-0472">Membrane</keyword>
<dbReference type="InterPro" id="IPR036640">
    <property type="entry name" value="ABC1_TM_sf"/>
</dbReference>
<dbReference type="InterPro" id="IPR027417">
    <property type="entry name" value="P-loop_NTPase"/>
</dbReference>
<keyword evidence="4" id="KW-0067">ATP-binding</keyword>
<dbReference type="PROSITE" id="PS50929">
    <property type="entry name" value="ABC_TM1F"/>
    <property type="match status" value="1"/>
</dbReference>
<feature type="domain" description="ABC transporter" evidence="9">
    <location>
        <begin position="1"/>
        <end position="217"/>
    </location>
</feature>
<protein>
    <recommendedName>
        <fullName evidence="13">ABC a-pheromone efflux pump AtrD</fullName>
    </recommendedName>
</protein>
<dbReference type="InterPro" id="IPR039421">
    <property type="entry name" value="Type_1_exporter"/>
</dbReference>
<dbReference type="InterPro" id="IPR011527">
    <property type="entry name" value="ABC1_TM_dom"/>
</dbReference>
<dbReference type="PROSITE" id="PS00211">
    <property type="entry name" value="ABC_TRANSPORTER_1"/>
    <property type="match status" value="2"/>
</dbReference>
<evidence type="ECO:0000259" key="10">
    <source>
        <dbReference type="PROSITE" id="PS50929"/>
    </source>
</evidence>
<organism evidence="11 12">
    <name type="scientific">Claviceps pusilla</name>
    <dbReference type="NCBI Taxonomy" id="123648"/>
    <lineage>
        <taxon>Eukaryota</taxon>
        <taxon>Fungi</taxon>
        <taxon>Dikarya</taxon>
        <taxon>Ascomycota</taxon>
        <taxon>Pezizomycotina</taxon>
        <taxon>Sordariomycetes</taxon>
        <taxon>Hypocreomycetidae</taxon>
        <taxon>Hypocreales</taxon>
        <taxon>Clavicipitaceae</taxon>
        <taxon>Claviceps</taxon>
    </lineage>
</organism>
<dbReference type="EMBL" id="SRPW01000100">
    <property type="protein sequence ID" value="KAG6017769.1"/>
    <property type="molecule type" value="Genomic_DNA"/>
</dbReference>
<feature type="transmembrane region" description="Helical" evidence="8">
    <location>
        <begin position="396"/>
        <end position="424"/>
    </location>
</feature>
<keyword evidence="3" id="KW-0547">Nucleotide-binding</keyword>
<dbReference type="SUPFAM" id="SSF90123">
    <property type="entry name" value="ABC transporter transmembrane region"/>
    <property type="match status" value="1"/>
</dbReference>
<evidence type="ECO:0000313" key="11">
    <source>
        <dbReference type="EMBL" id="KAG6017769.1"/>
    </source>
</evidence>
<evidence type="ECO:0000256" key="4">
    <source>
        <dbReference type="ARBA" id="ARBA00022840"/>
    </source>
</evidence>
<feature type="compositionally biased region" description="Polar residues" evidence="7">
    <location>
        <begin position="247"/>
        <end position="261"/>
    </location>
</feature>
<comment type="caution">
    <text evidence="11">The sequence shown here is derived from an EMBL/GenBank/DDBJ whole genome shotgun (WGS) entry which is preliminary data.</text>
</comment>
<dbReference type="Gene3D" id="3.40.50.300">
    <property type="entry name" value="P-loop containing nucleotide triphosphate hydrolases"/>
    <property type="match status" value="2"/>
</dbReference>
<reference evidence="11" key="1">
    <citation type="journal article" date="2020" name="bioRxiv">
        <title>Whole genome comparisons of ergot fungi reveals the divergence and evolution of species within the genus Claviceps are the result of varying mechanisms driving genome evolution and host range expansion.</title>
        <authorList>
            <person name="Wyka S.A."/>
            <person name="Mondo S.J."/>
            <person name="Liu M."/>
            <person name="Dettman J."/>
            <person name="Nalam V."/>
            <person name="Broders K.D."/>
        </authorList>
    </citation>
    <scope>NUCLEOTIDE SEQUENCE</scope>
    <source>
        <strain evidence="11">CCC 602</strain>
    </source>
</reference>
<keyword evidence="12" id="KW-1185">Reference proteome</keyword>
<dbReference type="SMART" id="SM00382">
    <property type="entry name" value="AAA"/>
    <property type="match status" value="2"/>
</dbReference>
<keyword evidence="2 8" id="KW-0812">Transmembrane</keyword>
<feature type="domain" description="ABC transporter" evidence="9">
    <location>
        <begin position="719"/>
        <end position="976"/>
    </location>
</feature>
<feature type="transmembrane region" description="Helical" evidence="8">
    <location>
        <begin position="538"/>
        <end position="559"/>
    </location>
</feature>
<dbReference type="PANTHER" id="PTHR24221:SF288">
    <property type="entry name" value="P-LOOP CONTAINING NUCLEOSIDE TRIPHOSPHATE HYDROLASE PROTEIN"/>
    <property type="match status" value="1"/>
</dbReference>
<keyword evidence="5 8" id="KW-1133">Transmembrane helix</keyword>
<dbReference type="InterPro" id="IPR003593">
    <property type="entry name" value="AAA+_ATPase"/>
</dbReference>
<dbReference type="Pfam" id="PF00005">
    <property type="entry name" value="ABC_tran"/>
    <property type="match status" value="2"/>
</dbReference>
<evidence type="ECO:0000256" key="2">
    <source>
        <dbReference type="ARBA" id="ARBA00022692"/>
    </source>
</evidence>
<dbReference type="GO" id="GO:0016887">
    <property type="term" value="F:ATP hydrolysis activity"/>
    <property type="evidence" value="ECO:0007669"/>
    <property type="project" value="InterPro"/>
</dbReference>
<dbReference type="InterPro" id="IPR017871">
    <property type="entry name" value="ABC_transporter-like_CS"/>
</dbReference>
<sequence>MQIPPNALTFLVGDSGSGKSTLCSLMTNLLTPVAGEVFVDGHPIDKIQPSCLSRHILLVHQNASVFHDSFFNNVAFGSTCRGNVSATEVRQACAFAQLESTVLQLDNGLATIVGPRSPNLSGGERQRLALARAWMRDPAILILDEPTSALDPTSQSAVTNAIRRWRRDKTTIIVTHDMSNIREDDFVFIMKSGSITRQGRMRDLRDVATVPLDPVGRRESDQASSISANDQLESSACPATHLSVAQHQENTLPSSSSMKFTSSRDSSLAKSSKEDMPMSLSNGWRLTSDLAGKKQDFLSYLDRCFYATDTNSTPGKSQPPGTLGVSAREPVRSFTCLSSSSFADGSSMTSQLSCKKQGTKIEKQTNLPDPLPYNSVRDILSTVWPSLGLRDRLCCVLGLLLCLLAAAATPAFSFCLAGLMGAMWLETDKLQGGLRWAIYLVGIAVTDGLCTGGGHFLFEKVSQTWVDQLRHDIFGKALNQQRLYCRAGATRDSTNTLARCLDRNAQEMRIIVSKFVPISIVVVAIMAVSVSWSMAICWQLALVALSPLPFYLLAVKMYVRVSSKWEKRCNEAASEASAAFEEIMLNFSLIRAFGLGPCFHSKQSTMANRAWQVGLQKAIYTGPWYGLYQSVALSLTALIFYYGTSLASQNTPNIGVNDMLQVINLLLFSMGTSFELLNGLPQLTAARVAATELLRHADSTGSIHTSKQFSIRPHSPLPIQMKSVNLTSDESSARILSRFTCNINPGSCVAIVGPSGSGKTTILSLLLGLTTPDTSFNTDDRTSEFPLSFGGVPYSLLDWQYVRSKMAYVPQQPFLFPATIRDNIAYGISTTCPLSVQEIVTQAAQASGIHDFIISLPDGYDTLVGDGGQALSGGQAQLVNIARALARRPCLLILDEPSSALDPESTLHVCKALKSLVRSPCWQQDGGMALVVATHSVDMMQIADEVVVLHKGCKVEQGTYGDLMASRSHLWRLVHQSKQDQVAGSPMPH</sequence>
<gene>
    <name evidence="11" type="ORF">E4U43_000007</name>
</gene>
<dbReference type="SUPFAM" id="SSF52540">
    <property type="entry name" value="P-loop containing nucleoside triphosphate hydrolases"/>
    <property type="match status" value="2"/>
</dbReference>
<accession>A0A9P7NID7</accession>
<dbReference type="OrthoDB" id="6500128at2759"/>
<evidence type="ECO:0000259" key="9">
    <source>
        <dbReference type="PROSITE" id="PS50893"/>
    </source>
</evidence>
<evidence type="ECO:0000256" key="7">
    <source>
        <dbReference type="SAM" id="MobiDB-lite"/>
    </source>
</evidence>
<dbReference type="CDD" id="cd18578">
    <property type="entry name" value="ABC_6TM_Pgp_ABCB1_D2_like"/>
    <property type="match status" value="1"/>
</dbReference>
<feature type="region of interest" description="Disordered" evidence="7">
    <location>
        <begin position="212"/>
        <end position="232"/>
    </location>
</feature>
<feature type="region of interest" description="Disordered" evidence="7">
    <location>
        <begin position="247"/>
        <end position="281"/>
    </location>
</feature>
<feature type="transmembrane region" description="Helical" evidence="8">
    <location>
        <begin position="511"/>
        <end position="532"/>
    </location>
</feature>
<evidence type="ECO:0000256" key="8">
    <source>
        <dbReference type="SAM" id="Phobius"/>
    </source>
</evidence>
<dbReference type="GO" id="GO:0016020">
    <property type="term" value="C:membrane"/>
    <property type="evidence" value="ECO:0007669"/>
    <property type="project" value="UniProtKB-SubCell"/>
</dbReference>
<dbReference type="Gene3D" id="1.20.1560.10">
    <property type="entry name" value="ABC transporter type 1, transmembrane domain"/>
    <property type="match status" value="1"/>
</dbReference>
<dbReference type="Proteomes" id="UP000748025">
    <property type="component" value="Unassembled WGS sequence"/>
</dbReference>